<evidence type="ECO:0000256" key="1">
    <source>
        <dbReference type="SAM" id="MobiDB-lite"/>
    </source>
</evidence>
<dbReference type="PANTHER" id="PTHR45856">
    <property type="entry name" value="ALPHA/BETA-HYDROLASES SUPERFAMILY PROTEIN"/>
    <property type="match status" value="1"/>
</dbReference>
<keyword evidence="2" id="KW-1133">Transmembrane helix</keyword>
<keyword evidence="2" id="KW-0812">Transmembrane</keyword>
<accession>A0AAW1NN11</accession>
<keyword evidence="5" id="KW-1185">Reference proteome</keyword>
<protein>
    <recommendedName>
        <fullName evidence="3">Fungal lipase-type domain-containing protein</fullName>
    </recommendedName>
</protein>
<dbReference type="InterPro" id="IPR002921">
    <property type="entry name" value="Fungal_lipase-type"/>
</dbReference>
<evidence type="ECO:0000259" key="3">
    <source>
        <dbReference type="Pfam" id="PF01764"/>
    </source>
</evidence>
<feature type="domain" description="Fungal lipase-type" evidence="3">
    <location>
        <begin position="70"/>
        <end position="210"/>
    </location>
</feature>
<evidence type="ECO:0000313" key="5">
    <source>
        <dbReference type="Proteomes" id="UP001465755"/>
    </source>
</evidence>
<dbReference type="Gene3D" id="3.40.50.1820">
    <property type="entry name" value="alpha/beta hydrolase"/>
    <property type="match status" value="1"/>
</dbReference>
<dbReference type="SUPFAM" id="SSF53474">
    <property type="entry name" value="alpha/beta-Hydrolases"/>
    <property type="match status" value="1"/>
</dbReference>
<dbReference type="InterPro" id="IPR029058">
    <property type="entry name" value="AB_hydrolase_fold"/>
</dbReference>
<name>A0AAW1NN11_9CHLO</name>
<reference evidence="4 5" key="1">
    <citation type="journal article" date="2024" name="Nat. Commun.">
        <title>Phylogenomics reveals the evolutionary origins of lichenization in chlorophyte algae.</title>
        <authorList>
            <person name="Puginier C."/>
            <person name="Libourel C."/>
            <person name="Otte J."/>
            <person name="Skaloud P."/>
            <person name="Haon M."/>
            <person name="Grisel S."/>
            <person name="Petersen M."/>
            <person name="Berrin J.G."/>
            <person name="Delaux P.M."/>
            <person name="Dal Grande F."/>
            <person name="Keller J."/>
        </authorList>
    </citation>
    <scope>NUCLEOTIDE SEQUENCE [LARGE SCALE GENOMIC DNA]</scope>
    <source>
        <strain evidence="4 5">SAG 2036</strain>
    </source>
</reference>
<gene>
    <name evidence="4" type="ORF">WJX73_003445</name>
</gene>
<dbReference type="AlphaFoldDB" id="A0AAW1NN11"/>
<dbReference type="CDD" id="cd00519">
    <property type="entry name" value="Lipase_3"/>
    <property type="match status" value="1"/>
</dbReference>
<dbReference type="InterPro" id="IPR051218">
    <property type="entry name" value="Sec_MonoDiacylglyc_Lipase"/>
</dbReference>
<proteinExistence type="predicted"/>
<feature type="region of interest" description="Disordered" evidence="1">
    <location>
        <begin position="1"/>
        <end position="24"/>
    </location>
</feature>
<evidence type="ECO:0000313" key="4">
    <source>
        <dbReference type="EMBL" id="KAK9785870.1"/>
    </source>
</evidence>
<feature type="transmembrane region" description="Helical" evidence="2">
    <location>
        <begin position="458"/>
        <end position="475"/>
    </location>
</feature>
<sequence>MTTSHHTLGKGCSSNNTLVKPSHEAARSGPCTLGDFNRTLVCAELSKQDPDAEADKVQYAIWYMEDLGFVVAFAGTRNMRDWLSNLDFLGKSVNFEDAHSELYLHSGMNQRALSVLDRIQGAIQKERQSEGLDDKRLLFTGHSLGGGTAVCALVHLSFDTNNTQRLELQGVVTFGAPLVLHKTDLTEDMKRSMGDMHHVVNDMDIVPRLLGKALKRSHRVLLYLGTGELSKIAKAFHPFGRFSHIQRGKALKVVDSAESPALLEYSLGKLVRRTLRTGLLIPRGLGDLVSNHSMKSYQEILAETLGRLIKERACKKSQRGYKPQQGRWLLFRTSVDGMQKAELPLSEDAQNNRAPLGADVDVEWQPSCSSGHEDAAEACSTTFASHSAAGNVIDRFGPVDMPSAEEMRATESLRQDPAMTSDMPSNITPEVLPAISCRAGFNMPPQQAEQMMPEACKVPMVFIGILVLAYAAIFLQRLGILPYF</sequence>
<evidence type="ECO:0000256" key="2">
    <source>
        <dbReference type="SAM" id="Phobius"/>
    </source>
</evidence>
<comment type="caution">
    <text evidence="4">The sequence shown here is derived from an EMBL/GenBank/DDBJ whole genome shotgun (WGS) entry which is preliminary data.</text>
</comment>
<feature type="compositionally biased region" description="Polar residues" evidence="1">
    <location>
        <begin position="1"/>
        <end position="19"/>
    </location>
</feature>
<organism evidence="4 5">
    <name type="scientific">Symbiochloris irregularis</name>
    <dbReference type="NCBI Taxonomy" id="706552"/>
    <lineage>
        <taxon>Eukaryota</taxon>
        <taxon>Viridiplantae</taxon>
        <taxon>Chlorophyta</taxon>
        <taxon>core chlorophytes</taxon>
        <taxon>Trebouxiophyceae</taxon>
        <taxon>Trebouxiales</taxon>
        <taxon>Trebouxiaceae</taxon>
        <taxon>Symbiochloris</taxon>
    </lineage>
</organism>
<dbReference type="Proteomes" id="UP001465755">
    <property type="component" value="Unassembled WGS sequence"/>
</dbReference>
<dbReference type="Pfam" id="PF01764">
    <property type="entry name" value="Lipase_3"/>
    <property type="match status" value="1"/>
</dbReference>
<dbReference type="EMBL" id="JALJOQ010000288">
    <property type="protein sequence ID" value="KAK9785870.1"/>
    <property type="molecule type" value="Genomic_DNA"/>
</dbReference>
<dbReference type="GO" id="GO:0006629">
    <property type="term" value="P:lipid metabolic process"/>
    <property type="evidence" value="ECO:0007669"/>
    <property type="project" value="InterPro"/>
</dbReference>
<keyword evidence="2" id="KW-0472">Membrane</keyword>
<dbReference type="PANTHER" id="PTHR45856:SF21">
    <property type="entry name" value="FUNGAL LIPASE-LIKE DOMAIN-CONTAINING PROTEIN"/>
    <property type="match status" value="1"/>
</dbReference>